<gene>
    <name evidence="1" type="ORF">Ccr32_gp016</name>
    <name evidence="2" type="ORF">Ccr32_gp328</name>
</gene>
<accession>A0A1V0EEF0</accession>
<dbReference type="EMBL" id="KY555146">
    <property type="protein sequence ID" value="ARB14935.1"/>
    <property type="molecule type" value="Genomic_DNA"/>
</dbReference>
<evidence type="ECO:0000313" key="2">
    <source>
        <dbReference type="EMBL" id="ARB15246.1"/>
    </source>
</evidence>
<sequence>MNPNRYRLAPRDRFSRELAETLYQAAEAVARVIPLVPESVPDERRALGKVRADLLTHSAGALVPKPPAAVLATLVWVVEMAQDRATNADFNTAQEGLDEHESLAFVADWLEAEGQDVTPIRNAQPSADALAELAARRDAEQEALDALEAAALAEAPGDVITEALRPYLGATLAENHADDVLDALTRAGFQITRKEA</sequence>
<reference evidence="3" key="1">
    <citation type="journal article" date="2017" name="Curr. Microbiol.">
        <title>Genomic Diversity of Type B3 Bacteriophages of Caulobacter crescentus.</title>
        <authorList>
            <person name="Ash K.T."/>
            <person name="Drake K.M."/>
            <person name="Gibbs W.S."/>
            <person name="Ely B."/>
        </authorList>
    </citation>
    <scope>NUCLEOTIDE SEQUENCE [LARGE SCALE GENOMIC DNA]</scope>
</reference>
<name>A0A1V0EEF0_9CAUD</name>
<protein>
    <submittedName>
        <fullName evidence="2">Uncharacterized protein</fullName>
    </submittedName>
</protein>
<organism evidence="2 3">
    <name type="scientific">Caulobacter phage Ccr32</name>
    <dbReference type="NCBI Taxonomy" id="1959738"/>
    <lineage>
        <taxon>Viruses</taxon>
        <taxon>Duplodnaviria</taxon>
        <taxon>Heunggongvirae</taxon>
        <taxon>Uroviricota</taxon>
        <taxon>Caudoviricetes</taxon>
        <taxon>Jeanschmidtviridae</taxon>
        <taxon>Shapirovirus</taxon>
        <taxon>Shapirovirus cbk</taxon>
    </lineage>
</organism>
<dbReference type="EMBL" id="KY555146">
    <property type="protein sequence ID" value="ARB15246.1"/>
    <property type="molecule type" value="Genomic_DNA"/>
</dbReference>
<evidence type="ECO:0000313" key="3">
    <source>
        <dbReference type="Proteomes" id="UP000222485"/>
    </source>
</evidence>
<proteinExistence type="predicted"/>
<evidence type="ECO:0000313" key="1">
    <source>
        <dbReference type="EMBL" id="ARB14935.1"/>
    </source>
</evidence>
<reference evidence="2" key="2">
    <citation type="journal article" date="2017" name="Curr. Microbiol.">
        <title>Genomic diversity of type B3 bacteriophages of Caulobacter crescentus.</title>
        <authorList>
            <person name="Ash K.T."/>
            <person name="Drake K.M."/>
            <person name="Gibbs W.S."/>
            <person name="Ely B."/>
        </authorList>
    </citation>
    <scope>NUCLEOTIDE SEQUENCE</scope>
</reference>
<dbReference type="Proteomes" id="UP000222485">
    <property type="component" value="Genome"/>
</dbReference>